<evidence type="ECO:0000259" key="1">
    <source>
        <dbReference type="Pfam" id="PF13302"/>
    </source>
</evidence>
<dbReference type="PATRIC" id="fig|562.7007.peg.304"/>
<protein>
    <submittedName>
        <fullName evidence="2">Putative butyryltransferase</fullName>
    </submittedName>
</protein>
<dbReference type="RefSeq" id="WP_000605304.1">
    <property type="nucleotide sequence ID" value="NZ_AP024582.1"/>
</dbReference>
<sequence>MIMHKGKTIYLSSVTVDVESARKIVELRNGDVQKKFLNPTKNSIEDQLEWLGNYLERNKNGDEFYFFIKRIDTDEIIGTVRIYDIKRDIDSFCWGSWILNERKTHTAALESYLLINKFAFYHLNYQNSHFDVRKDNSKVISFHKKTGAVITDDDEMNYYFQYTKEKFEKFSLKYNGLIK</sequence>
<keyword evidence="2" id="KW-0808">Transferase</keyword>
<dbReference type="Pfam" id="PF13302">
    <property type="entry name" value="Acetyltransf_3"/>
    <property type="match status" value="1"/>
</dbReference>
<evidence type="ECO:0000313" key="2">
    <source>
        <dbReference type="EMBL" id="AAK60452.1"/>
    </source>
</evidence>
<dbReference type="EMBL" id="AY035396">
    <property type="protein sequence ID" value="AAK60452.1"/>
    <property type="molecule type" value="Genomic_DNA"/>
</dbReference>
<accession>Q8GMJ9</accession>
<reference evidence="2" key="1">
    <citation type="journal article" date="2002" name="J. Appl. Microbiol.">
        <title>Identification of the O-antigen biosynthesis genes of Escherichia coli O91 and development of a O91 PCR serotyping test.</title>
        <authorList>
            <person name="Perelle S."/>
            <person name="Dilasser F."/>
            <person name="Grout J."/>
            <person name="Fach P."/>
        </authorList>
    </citation>
    <scope>NUCLEOTIDE SEQUENCE</scope>
    <source>
        <strain evidence="2">ECA95</strain>
    </source>
</reference>
<feature type="domain" description="N-acetyltransferase" evidence="1">
    <location>
        <begin position="23"/>
        <end position="148"/>
    </location>
</feature>
<dbReference type="AlphaFoldDB" id="Q8GMJ9"/>
<proteinExistence type="predicted"/>
<organism evidence="2">
    <name type="scientific">Escherichia coli</name>
    <dbReference type="NCBI Taxonomy" id="562"/>
    <lineage>
        <taxon>Bacteria</taxon>
        <taxon>Pseudomonadati</taxon>
        <taxon>Pseudomonadota</taxon>
        <taxon>Gammaproteobacteria</taxon>
        <taxon>Enterobacterales</taxon>
        <taxon>Enterobacteriaceae</taxon>
        <taxon>Escherichia</taxon>
    </lineage>
</organism>
<dbReference type="Gene3D" id="3.40.630.30">
    <property type="match status" value="1"/>
</dbReference>
<dbReference type="GO" id="GO:0016747">
    <property type="term" value="F:acyltransferase activity, transferring groups other than amino-acyl groups"/>
    <property type="evidence" value="ECO:0007669"/>
    <property type="project" value="InterPro"/>
</dbReference>
<dbReference type="InterPro" id="IPR016181">
    <property type="entry name" value="Acyl_CoA_acyltransferase"/>
</dbReference>
<dbReference type="SUPFAM" id="SSF55729">
    <property type="entry name" value="Acyl-CoA N-acyltransferases (Nat)"/>
    <property type="match status" value="1"/>
</dbReference>
<gene>
    <name evidence="2" type="primary">wbsC</name>
</gene>
<name>Q8GMJ9_ECOLX</name>
<dbReference type="InterPro" id="IPR000182">
    <property type="entry name" value="GNAT_dom"/>
</dbReference>